<dbReference type="FunFam" id="3.60.21.10:FF:000027">
    <property type="entry name" value="Purple acid phosphatase"/>
    <property type="match status" value="1"/>
</dbReference>
<evidence type="ECO:0000256" key="9">
    <source>
        <dbReference type="ARBA" id="ARBA00022801"/>
    </source>
</evidence>
<evidence type="ECO:0000256" key="11">
    <source>
        <dbReference type="ARBA" id="ARBA00023180"/>
    </source>
</evidence>
<dbReference type="GO" id="GO:0046872">
    <property type="term" value="F:metal ion binding"/>
    <property type="evidence" value="ECO:0007669"/>
    <property type="project" value="UniProtKB-KW"/>
</dbReference>
<dbReference type="Proteomes" id="UP001202328">
    <property type="component" value="Unassembled WGS sequence"/>
</dbReference>
<dbReference type="Gene3D" id="3.60.21.10">
    <property type="match status" value="1"/>
</dbReference>
<comment type="caution">
    <text evidence="13">The sequence shown here is derived from an EMBL/GenBank/DDBJ whole genome shotgun (WGS) entry which is preliminary data.</text>
</comment>
<evidence type="ECO:0000256" key="10">
    <source>
        <dbReference type="ARBA" id="ARBA00022833"/>
    </source>
</evidence>
<protein>
    <recommendedName>
        <fullName evidence="5">acid phosphatase</fullName>
        <ecNumber evidence="5">3.1.3.2</ecNumber>
    </recommendedName>
</protein>
<dbReference type="PANTHER" id="PTHR10161">
    <property type="entry name" value="TARTRATE-RESISTANT ACID PHOSPHATASE TYPE 5"/>
    <property type="match status" value="1"/>
</dbReference>
<proteinExistence type="inferred from homology"/>
<keyword evidence="10" id="KW-0862">Zinc</keyword>
<comment type="catalytic activity">
    <reaction evidence="1">
        <text>a phosphate monoester + H2O = an alcohol + phosphate</text>
        <dbReference type="Rhea" id="RHEA:15017"/>
        <dbReference type="ChEBI" id="CHEBI:15377"/>
        <dbReference type="ChEBI" id="CHEBI:30879"/>
        <dbReference type="ChEBI" id="CHEBI:43474"/>
        <dbReference type="ChEBI" id="CHEBI:67140"/>
        <dbReference type="EC" id="3.1.3.2"/>
    </reaction>
</comment>
<keyword evidence="8" id="KW-0732">Signal</keyword>
<dbReference type="Pfam" id="PF00149">
    <property type="entry name" value="Metallophos"/>
    <property type="match status" value="1"/>
</dbReference>
<dbReference type="SUPFAM" id="SSF56300">
    <property type="entry name" value="Metallo-dependent phosphatases"/>
    <property type="match status" value="1"/>
</dbReference>
<dbReference type="InterPro" id="IPR045298">
    <property type="entry name" value="Complex1_LYR_LYRM7"/>
</dbReference>
<evidence type="ECO:0000256" key="4">
    <source>
        <dbReference type="ARBA" id="ARBA00008723"/>
    </source>
</evidence>
<dbReference type="InterPro" id="IPR029052">
    <property type="entry name" value="Metallo-depent_PP-like"/>
</dbReference>
<accession>A0AAD4SZ30</accession>
<reference evidence="13" key="1">
    <citation type="submission" date="2022-04" db="EMBL/GenBank/DDBJ databases">
        <title>A functionally conserved STORR gene fusion in Papaver species that diverged 16.8 million years ago.</title>
        <authorList>
            <person name="Catania T."/>
        </authorList>
    </citation>
    <scope>NUCLEOTIDE SEQUENCE</scope>
    <source>
        <strain evidence="13">S-188037</strain>
    </source>
</reference>
<keyword evidence="11" id="KW-0325">Glycoprotein</keyword>
<dbReference type="AlphaFoldDB" id="A0AAD4SZ30"/>
<keyword evidence="7" id="KW-0479">Metal-binding</keyword>
<feature type="domain" description="Calcineurin-like phosphoesterase" evidence="12">
    <location>
        <begin position="102"/>
        <end position="310"/>
    </location>
</feature>
<organism evidence="13 14">
    <name type="scientific">Papaver atlanticum</name>
    <dbReference type="NCBI Taxonomy" id="357466"/>
    <lineage>
        <taxon>Eukaryota</taxon>
        <taxon>Viridiplantae</taxon>
        <taxon>Streptophyta</taxon>
        <taxon>Embryophyta</taxon>
        <taxon>Tracheophyta</taxon>
        <taxon>Spermatophyta</taxon>
        <taxon>Magnoliopsida</taxon>
        <taxon>Ranunculales</taxon>
        <taxon>Papaveraceae</taxon>
        <taxon>Papaveroideae</taxon>
        <taxon>Papaver</taxon>
    </lineage>
</organism>
<keyword evidence="9" id="KW-0378">Hydrolase</keyword>
<dbReference type="GO" id="GO:0003993">
    <property type="term" value="F:acid phosphatase activity"/>
    <property type="evidence" value="ECO:0007669"/>
    <property type="project" value="UniProtKB-EC"/>
</dbReference>
<keyword evidence="6" id="KW-0964">Secreted</keyword>
<dbReference type="InterPro" id="IPR051558">
    <property type="entry name" value="Metallophosphoesterase_PAP"/>
</dbReference>
<evidence type="ECO:0000256" key="3">
    <source>
        <dbReference type="ARBA" id="ARBA00004613"/>
    </source>
</evidence>
<evidence type="ECO:0000256" key="5">
    <source>
        <dbReference type="ARBA" id="ARBA00012646"/>
    </source>
</evidence>
<comment type="subcellular location">
    <subcellularLocation>
        <location evidence="3">Secreted</location>
    </subcellularLocation>
</comment>
<gene>
    <name evidence="13" type="ORF">MKW98_023605</name>
</gene>
<evidence type="ECO:0000313" key="14">
    <source>
        <dbReference type="Proteomes" id="UP001202328"/>
    </source>
</evidence>
<comment type="cofactor">
    <cofactor evidence="2">
        <name>Fe cation</name>
        <dbReference type="ChEBI" id="CHEBI:24875"/>
    </cofactor>
</comment>
<name>A0AAD4SZ30_9MAGN</name>
<dbReference type="GO" id="GO:0005739">
    <property type="term" value="C:mitochondrion"/>
    <property type="evidence" value="ECO:0007669"/>
    <property type="project" value="GOC"/>
</dbReference>
<dbReference type="PANTHER" id="PTHR10161:SF36">
    <property type="entry name" value="PURPLE ACID PHOSPHATASE 3"/>
    <property type="match status" value="1"/>
</dbReference>
<dbReference type="EMBL" id="JAJJMB010007708">
    <property type="protein sequence ID" value="KAI3928004.1"/>
    <property type="molecule type" value="Genomic_DNA"/>
</dbReference>
<dbReference type="GO" id="GO:0005576">
    <property type="term" value="C:extracellular region"/>
    <property type="evidence" value="ECO:0007669"/>
    <property type="project" value="UniProtKB-SubCell"/>
</dbReference>
<evidence type="ECO:0000256" key="1">
    <source>
        <dbReference type="ARBA" id="ARBA00000032"/>
    </source>
</evidence>
<evidence type="ECO:0000256" key="7">
    <source>
        <dbReference type="ARBA" id="ARBA00022723"/>
    </source>
</evidence>
<comment type="similarity">
    <text evidence="4">Belongs to the metallophosphoesterase superfamily. Purple acid phosphatase family.</text>
</comment>
<evidence type="ECO:0000259" key="12">
    <source>
        <dbReference type="Pfam" id="PF00149"/>
    </source>
</evidence>
<sequence>MVRIINQSLSARRSLLRSTMKSFKGDTLMLTKSASQVTNKFDENRNVKSDTEIQKLIIGDANQPSSTIIPQAILCPRGDHVSSSYGELQRFKHPTKEDGSLSFLVVGDWGRRGSYNQCHVAHQMGRIGEKLDIDFVISTGDNFYTDGLKAVDDPAFQESFVNIYTAPSLQKQWYNVLGNHDYRGNVEAQLSPLLRQLDSRWFCLRSYVLDAEIVDFIFVDTTPFVEKYFTEPKEHTYDWRGVTPRRKYITKHLEEVDIALKETDARWKIVVGHHTLRSAGHHRDTEELAEQLIPILEENKVDLYVNGYDHCLQHITSTKRGERIEFVTSGGGSKAWKNDFIEEKEGLNFYHDGQGFVSIELTQTVAKIVFYDVFGQVVHHFSMYKEQQLHSIS</sequence>
<evidence type="ECO:0000256" key="8">
    <source>
        <dbReference type="ARBA" id="ARBA00022729"/>
    </source>
</evidence>
<dbReference type="EC" id="3.1.3.2" evidence="5"/>
<evidence type="ECO:0000256" key="2">
    <source>
        <dbReference type="ARBA" id="ARBA00001962"/>
    </source>
</evidence>
<dbReference type="InterPro" id="IPR024927">
    <property type="entry name" value="Acid_PPase"/>
</dbReference>
<evidence type="ECO:0000256" key="6">
    <source>
        <dbReference type="ARBA" id="ARBA00022525"/>
    </source>
</evidence>
<keyword evidence="14" id="KW-1185">Reference proteome</keyword>
<dbReference type="GO" id="GO:0034551">
    <property type="term" value="P:mitochondrial respiratory chain complex III assembly"/>
    <property type="evidence" value="ECO:0007669"/>
    <property type="project" value="InterPro"/>
</dbReference>
<evidence type="ECO:0000313" key="13">
    <source>
        <dbReference type="EMBL" id="KAI3928004.1"/>
    </source>
</evidence>
<dbReference type="InterPro" id="IPR004843">
    <property type="entry name" value="Calcineurin-like_PHP"/>
</dbReference>
<dbReference type="CDD" id="cd20267">
    <property type="entry name" value="Complex1_LYR_LYRM7"/>
    <property type="match status" value="1"/>
</dbReference>
<dbReference type="CDD" id="cd07378">
    <property type="entry name" value="MPP_ACP5"/>
    <property type="match status" value="1"/>
</dbReference>